<evidence type="ECO:0000313" key="2">
    <source>
        <dbReference type="Proteomes" id="UP000218334"/>
    </source>
</evidence>
<accession>A0A2H3B8L7</accession>
<sequence>MGLMLVVGNQFGDSRSPLGIPTNASILNAVGACGLQLFNFGQTVSLVFFTDAWKPDSFYDIIKKNSGLGLHTLVLLGIKVEDQNEENLARGRKIYEPTRFIIRQWLYTISNGDWNLLSDSTATIACA</sequence>
<dbReference type="PANTHER" id="PTHR10882">
    <property type="entry name" value="DIPHTHINE SYNTHASE"/>
    <property type="match status" value="1"/>
</dbReference>
<dbReference type="STRING" id="1076256.A0A2H3B8L7"/>
<name>A0A2H3B8L7_9AGAR</name>
<dbReference type="GO" id="GO:0017183">
    <property type="term" value="P:protein histidyl modification to diphthamide"/>
    <property type="evidence" value="ECO:0007669"/>
    <property type="project" value="InterPro"/>
</dbReference>
<dbReference type="InterPro" id="IPR035996">
    <property type="entry name" value="4pyrrol_Methylase_sf"/>
</dbReference>
<dbReference type="PANTHER" id="PTHR10882:SF0">
    <property type="entry name" value="DIPHTHINE METHYL ESTER SYNTHASE"/>
    <property type="match status" value="1"/>
</dbReference>
<dbReference type="Gene3D" id="3.30.950.10">
    <property type="entry name" value="Methyltransferase, Cobalt-precorrin-4 Transmethylase, Domain 2"/>
    <property type="match status" value="1"/>
</dbReference>
<evidence type="ECO:0000313" key="1">
    <source>
        <dbReference type="EMBL" id="PBK59386.1"/>
    </source>
</evidence>
<dbReference type="Proteomes" id="UP000218334">
    <property type="component" value="Unassembled WGS sequence"/>
</dbReference>
<organism evidence="1 2">
    <name type="scientific">Armillaria solidipes</name>
    <dbReference type="NCBI Taxonomy" id="1076256"/>
    <lineage>
        <taxon>Eukaryota</taxon>
        <taxon>Fungi</taxon>
        <taxon>Dikarya</taxon>
        <taxon>Basidiomycota</taxon>
        <taxon>Agaricomycotina</taxon>
        <taxon>Agaricomycetes</taxon>
        <taxon>Agaricomycetidae</taxon>
        <taxon>Agaricales</taxon>
        <taxon>Marasmiineae</taxon>
        <taxon>Physalacriaceae</taxon>
        <taxon>Armillaria</taxon>
    </lineage>
</organism>
<dbReference type="SUPFAM" id="SSF53790">
    <property type="entry name" value="Tetrapyrrole methylase"/>
    <property type="match status" value="1"/>
</dbReference>
<dbReference type="AlphaFoldDB" id="A0A2H3B8L7"/>
<dbReference type="GO" id="GO:0008168">
    <property type="term" value="F:methyltransferase activity"/>
    <property type="evidence" value="ECO:0007669"/>
    <property type="project" value="InterPro"/>
</dbReference>
<gene>
    <name evidence="1" type="ORF">ARMSODRAFT_800126</name>
</gene>
<dbReference type="EMBL" id="KZ293505">
    <property type="protein sequence ID" value="PBK59386.1"/>
    <property type="molecule type" value="Genomic_DNA"/>
</dbReference>
<reference evidence="2" key="1">
    <citation type="journal article" date="2017" name="Nat. Ecol. Evol.">
        <title>Genome expansion and lineage-specific genetic innovations in the forest pathogenic fungi Armillaria.</title>
        <authorList>
            <person name="Sipos G."/>
            <person name="Prasanna A.N."/>
            <person name="Walter M.C."/>
            <person name="O'Connor E."/>
            <person name="Balint B."/>
            <person name="Krizsan K."/>
            <person name="Kiss B."/>
            <person name="Hess J."/>
            <person name="Varga T."/>
            <person name="Slot J."/>
            <person name="Riley R."/>
            <person name="Boka B."/>
            <person name="Rigling D."/>
            <person name="Barry K."/>
            <person name="Lee J."/>
            <person name="Mihaltcheva S."/>
            <person name="LaButti K."/>
            <person name="Lipzen A."/>
            <person name="Waldron R."/>
            <person name="Moloney N.M."/>
            <person name="Sperisen C."/>
            <person name="Kredics L."/>
            <person name="Vagvoelgyi C."/>
            <person name="Patrignani A."/>
            <person name="Fitzpatrick D."/>
            <person name="Nagy I."/>
            <person name="Doyle S."/>
            <person name="Anderson J.B."/>
            <person name="Grigoriev I.V."/>
            <person name="Gueldener U."/>
            <person name="Muensterkoetter M."/>
            <person name="Nagy L.G."/>
        </authorList>
    </citation>
    <scope>NUCLEOTIDE SEQUENCE [LARGE SCALE GENOMIC DNA]</scope>
    <source>
        <strain evidence="2">28-4</strain>
    </source>
</reference>
<protein>
    <submittedName>
        <fullName evidence="1">Uncharacterized protein</fullName>
    </submittedName>
</protein>
<keyword evidence="2" id="KW-1185">Reference proteome</keyword>
<dbReference type="InterPro" id="IPR004551">
    <property type="entry name" value="Dphthn_synthase"/>
</dbReference>
<proteinExistence type="predicted"/>
<dbReference type="InterPro" id="IPR014776">
    <property type="entry name" value="4pyrrole_Mease_sub2"/>
</dbReference>